<gene>
    <name evidence="2" type="primary">LOC107958889</name>
</gene>
<reference evidence="1" key="1">
    <citation type="journal article" date="2020" name="Nat. Genet.">
        <title>Genomic diversifications of five Gossypium allopolyploid species and their impact on cotton improvement.</title>
        <authorList>
            <person name="Chen Z.J."/>
            <person name="Sreedasyam A."/>
            <person name="Ando A."/>
            <person name="Song Q."/>
            <person name="De Santiago L.M."/>
            <person name="Hulse-Kemp A.M."/>
            <person name="Ding M."/>
            <person name="Ye W."/>
            <person name="Kirkbride R.C."/>
            <person name="Jenkins J."/>
            <person name="Plott C."/>
            <person name="Lovell J."/>
            <person name="Lin Y.M."/>
            <person name="Vaughn R."/>
            <person name="Liu B."/>
            <person name="Simpson S."/>
            <person name="Scheffler B.E."/>
            <person name="Wen L."/>
            <person name="Saski C.A."/>
            <person name="Grover C.E."/>
            <person name="Hu G."/>
            <person name="Conover J.L."/>
            <person name="Carlson J.W."/>
            <person name="Shu S."/>
            <person name="Boston L.B."/>
            <person name="Williams M."/>
            <person name="Peterson D.G."/>
            <person name="McGee K."/>
            <person name="Jones D.C."/>
            <person name="Wendel J.F."/>
            <person name="Stelly D.M."/>
            <person name="Grimwood J."/>
            <person name="Schmutz J."/>
        </authorList>
    </citation>
    <scope>NUCLEOTIDE SEQUENCE [LARGE SCALE GENOMIC DNA]</scope>
    <source>
        <strain evidence="1">cv. TM-1</strain>
    </source>
</reference>
<reference evidence="2" key="2">
    <citation type="submission" date="2025-08" db="UniProtKB">
        <authorList>
            <consortium name="RefSeq"/>
        </authorList>
    </citation>
    <scope>IDENTIFICATION</scope>
</reference>
<evidence type="ECO:0000313" key="2">
    <source>
        <dbReference type="RefSeq" id="XP_016750281.1"/>
    </source>
</evidence>
<dbReference type="STRING" id="3635.A0A1U8PGD4"/>
<dbReference type="PANTHER" id="PTHR35505">
    <property type="entry name" value="OS01G0600300 PROTEIN"/>
    <property type="match status" value="1"/>
</dbReference>
<name>A0A1U8PGD4_GOSHI</name>
<dbReference type="PaxDb" id="3635-A0A1U8PGD4"/>
<dbReference type="GeneID" id="107958889"/>
<dbReference type="RefSeq" id="XP_016750281.1">
    <property type="nucleotide sequence ID" value="XM_016894792.2"/>
</dbReference>
<sequence>MVQFDLNSNSATTIHHSKPADTFQLMLSESIHRFFTEYRSGSTDFSHFTSIFSRLLQNLPDPPLEFVWFYSAVTFHSTNKFNSPNPVSSSKDLFQLLVSCSTSCNAGKRISVLAPVIYDLYPLVFDRKELKREVESLLDGIMSYISICCGMEDDGNDDLSSRFGDLLRVWMVDRVGMEGEKRDDLKVFFPLVSEESRRVIRGGCRVRYLAGVVMCQAFLLRLCLKFGYGIPKLELENDLHDCAVQMITGFRSFHFLDIFLRMLLEPVLPVTSPLGHGNEVILRETLYDAVIKMDHAFLGPEGGILLPGRQVKDLALTWSFVADNAIRSVRENGNQTKAISYINAFSESWLLSQLIKWVTSQTGMVDKATSPNVSTPVALIKWLLIVEDQGVRIFECDISKVYAKAVLCKSRVEYEIPVDKISGKYSAENPACMVHERKEDKTADNDLEMIDSMDTVRLSAPCSMKSTAAADGVRKRKEGSNIEEEIPVKFIKYHLRENSVTDKLLSLANDDGLSCGNDVNSPILDEYMREMEQ</sequence>
<accession>A0A1U8PGD4</accession>
<evidence type="ECO:0000313" key="1">
    <source>
        <dbReference type="Proteomes" id="UP000818029"/>
    </source>
</evidence>
<protein>
    <submittedName>
        <fullName evidence="2">Uncharacterized protein</fullName>
    </submittedName>
</protein>
<dbReference type="OrthoDB" id="1660458at2759"/>
<dbReference type="AlphaFoldDB" id="A0A1U8PGD4"/>
<dbReference type="KEGG" id="ghi:107958889"/>
<organism evidence="1 2">
    <name type="scientific">Gossypium hirsutum</name>
    <name type="common">Upland cotton</name>
    <name type="synonym">Gossypium mexicanum</name>
    <dbReference type="NCBI Taxonomy" id="3635"/>
    <lineage>
        <taxon>Eukaryota</taxon>
        <taxon>Viridiplantae</taxon>
        <taxon>Streptophyta</taxon>
        <taxon>Embryophyta</taxon>
        <taxon>Tracheophyta</taxon>
        <taxon>Spermatophyta</taxon>
        <taxon>Magnoliopsida</taxon>
        <taxon>eudicotyledons</taxon>
        <taxon>Gunneridae</taxon>
        <taxon>Pentapetalae</taxon>
        <taxon>rosids</taxon>
        <taxon>malvids</taxon>
        <taxon>Malvales</taxon>
        <taxon>Malvaceae</taxon>
        <taxon>Malvoideae</taxon>
        <taxon>Gossypium</taxon>
    </lineage>
</organism>
<proteinExistence type="predicted"/>
<keyword evidence="1" id="KW-1185">Reference proteome</keyword>
<dbReference type="PANTHER" id="PTHR35505:SF1">
    <property type="entry name" value="SNF2 DOMAIN PROTEIN"/>
    <property type="match status" value="1"/>
</dbReference>
<dbReference type="Proteomes" id="UP000818029">
    <property type="component" value="Chromosome A05"/>
</dbReference>